<feature type="domain" description="Leucine-rich repeat-containing N-terminal plant-type" evidence="11">
    <location>
        <begin position="39"/>
        <end position="76"/>
    </location>
</feature>
<dbReference type="PANTHER" id="PTHR48063">
    <property type="entry name" value="LRR RECEPTOR-LIKE KINASE"/>
    <property type="match status" value="1"/>
</dbReference>
<evidence type="ECO:0000256" key="7">
    <source>
        <dbReference type="ARBA" id="ARBA00023136"/>
    </source>
</evidence>
<reference evidence="12 13" key="1">
    <citation type="journal article" date="2023" name="Life. Sci Alliance">
        <title>Evolutionary insights into 3D genome organization and epigenetic landscape of Vigna mungo.</title>
        <authorList>
            <person name="Junaid A."/>
            <person name="Singh B."/>
            <person name="Bhatia S."/>
        </authorList>
    </citation>
    <scope>NUCLEOTIDE SEQUENCE [LARGE SCALE GENOMIC DNA]</scope>
    <source>
        <strain evidence="12">Urdbean</strain>
    </source>
</reference>
<organism evidence="12 13">
    <name type="scientific">Vigna mungo</name>
    <name type="common">Black gram</name>
    <name type="synonym">Phaseolus mungo</name>
    <dbReference type="NCBI Taxonomy" id="3915"/>
    <lineage>
        <taxon>Eukaryota</taxon>
        <taxon>Viridiplantae</taxon>
        <taxon>Streptophyta</taxon>
        <taxon>Embryophyta</taxon>
        <taxon>Tracheophyta</taxon>
        <taxon>Spermatophyta</taxon>
        <taxon>Magnoliopsida</taxon>
        <taxon>eudicotyledons</taxon>
        <taxon>Gunneridae</taxon>
        <taxon>Pentapetalae</taxon>
        <taxon>rosids</taxon>
        <taxon>fabids</taxon>
        <taxon>Fabales</taxon>
        <taxon>Fabaceae</taxon>
        <taxon>Papilionoideae</taxon>
        <taxon>50 kb inversion clade</taxon>
        <taxon>NPAAA clade</taxon>
        <taxon>indigoferoid/millettioid clade</taxon>
        <taxon>Phaseoleae</taxon>
        <taxon>Vigna</taxon>
    </lineage>
</organism>
<keyword evidence="7" id="KW-0472">Membrane</keyword>
<evidence type="ECO:0000256" key="3">
    <source>
        <dbReference type="ARBA" id="ARBA00022692"/>
    </source>
</evidence>
<feature type="signal peptide" evidence="10">
    <location>
        <begin position="1"/>
        <end position="31"/>
    </location>
</feature>
<accession>A0AAQ3NPC4</accession>
<keyword evidence="5" id="KW-0677">Repeat</keyword>
<gene>
    <name evidence="12" type="ORF">V8G54_011546</name>
</gene>
<keyword evidence="4 10" id="KW-0732">Signal</keyword>
<evidence type="ECO:0000256" key="1">
    <source>
        <dbReference type="ARBA" id="ARBA00004479"/>
    </source>
</evidence>
<sequence length="118" mass="13480">MITTTTMSMKNPVGLRLMMFMMCVVSQVVNGELQIRCIPSEREALLQFKASIVDEYGMLSSWSTPHCCQWEGIRCSNLTSHIISLDLHGHLLYKLYERRDPQVVDGVATKALFLIWNT</sequence>
<protein>
    <recommendedName>
        <fullName evidence="11">Leucine-rich repeat-containing N-terminal plant-type domain-containing protein</fullName>
    </recommendedName>
</protein>
<dbReference type="Gene3D" id="3.80.10.10">
    <property type="entry name" value="Ribonuclease Inhibitor"/>
    <property type="match status" value="1"/>
</dbReference>
<dbReference type="InterPro" id="IPR013210">
    <property type="entry name" value="LRR_N_plant-typ"/>
</dbReference>
<dbReference type="PANTHER" id="PTHR48063:SF98">
    <property type="entry name" value="LRR RECEPTOR-LIKE SERINE_THREONINE-PROTEIN KINASE FLS2"/>
    <property type="match status" value="1"/>
</dbReference>
<comment type="subcellular location">
    <subcellularLocation>
        <location evidence="1">Membrane</location>
        <topology evidence="1">Single-pass type I membrane protein</topology>
    </subcellularLocation>
</comment>
<keyword evidence="13" id="KW-1185">Reference proteome</keyword>
<evidence type="ECO:0000256" key="9">
    <source>
        <dbReference type="ARBA" id="ARBA00023180"/>
    </source>
</evidence>
<dbReference type="InterPro" id="IPR046956">
    <property type="entry name" value="RLP23-like"/>
</dbReference>
<evidence type="ECO:0000256" key="5">
    <source>
        <dbReference type="ARBA" id="ARBA00022737"/>
    </source>
</evidence>
<evidence type="ECO:0000256" key="6">
    <source>
        <dbReference type="ARBA" id="ARBA00022989"/>
    </source>
</evidence>
<proteinExistence type="predicted"/>
<dbReference type="GO" id="GO:0016020">
    <property type="term" value="C:membrane"/>
    <property type="evidence" value="ECO:0007669"/>
    <property type="project" value="UniProtKB-SubCell"/>
</dbReference>
<keyword evidence="3" id="KW-0812">Transmembrane</keyword>
<keyword evidence="9" id="KW-0325">Glycoprotein</keyword>
<feature type="chain" id="PRO_5043022748" description="Leucine-rich repeat-containing N-terminal plant-type domain-containing protein" evidence="10">
    <location>
        <begin position="32"/>
        <end position="118"/>
    </location>
</feature>
<evidence type="ECO:0000259" key="11">
    <source>
        <dbReference type="Pfam" id="PF08263"/>
    </source>
</evidence>
<dbReference type="Proteomes" id="UP001374535">
    <property type="component" value="Chromosome 4"/>
</dbReference>
<evidence type="ECO:0000313" key="12">
    <source>
        <dbReference type="EMBL" id="WVZ13980.1"/>
    </source>
</evidence>
<dbReference type="EMBL" id="CP144697">
    <property type="protein sequence ID" value="WVZ13980.1"/>
    <property type="molecule type" value="Genomic_DNA"/>
</dbReference>
<keyword evidence="2" id="KW-0433">Leucine-rich repeat</keyword>
<keyword evidence="6" id="KW-1133">Transmembrane helix</keyword>
<evidence type="ECO:0000256" key="10">
    <source>
        <dbReference type="SAM" id="SignalP"/>
    </source>
</evidence>
<evidence type="ECO:0000256" key="4">
    <source>
        <dbReference type="ARBA" id="ARBA00022729"/>
    </source>
</evidence>
<evidence type="ECO:0000256" key="8">
    <source>
        <dbReference type="ARBA" id="ARBA00023170"/>
    </source>
</evidence>
<name>A0AAQ3NPC4_VIGMU</name>
<evidence type="ECO:0000256" key="2">
    <source>
        <dbReference type="ARBA" id="ARBA00022614"/>
    </source>
</evidence>
<evidence type="ECO:0000313" key="13">
    <source>
        <dbReference type="Proteomes" id="UP001374535"/>
    </source>
</evidence>
<dbReference type="InterPro" id="IPR032675">
    <property type="entry name" value="LRR_dom_sf"/>
</dbReference>
<keyword evidence="8" id="KW-0675">Receptor</keyword>
<dbReference type="Pfam" id="PF08263">
    <property type="entry name" value="LRRNT_2"/>
    <property type="match status" value="1"/>
</dbReference>
<dbReference type="AlphaFoldDB" id="A0AAQ3NPC4"/>